<name>A0A4Q0PAF5_9FLAO</name>
<organism evidence="2 3">
    <name type="scientific">Leeuwenhoekiella aequorea</name>
    <dbReference type="NCBI Taxonomy" id="283736"/>
    <lineage>
        <taxon>Bacteria</taxon>
        <taxon>Pseudomonadati</taxon>
        <taxon>Bacteroidota</taxon>
        <taxon>Flavobacteriia</taxon>
        <taxon>Flavobacteriales</taxon>
        <taxon>Flavobacteriaceae</taxon>
        <taxon>Leeuwenhoekiella</taxon>
    </lineage>
</organism>
<dbReference type="EMBL" id="QOVM01000002">
    <property type="protein sequence ID" value="RXG23605.1"/>
    <property type="molecule type" value="Genomic_DNA"/>
</dbReference>
<evidence type="ECO:0000313" key="3">
    <source>
        <dbReference type="Proteomes" id="UP000289238"/>
    </source>
</evidence>
<reference evidence="2 3" key="1">
    <citation type="submission" date="2018-07" db="EMBL/GenBank/DDBJ databases">
        <title>Leeuwenhoekiella genomics.</title>
        <authorList>
            <person name="Tahon G."/>
            <person name="Willems A."/>
        </authorList>
    </citation>
    <scope>NUCLEOTIDE SEQUENCE [LARGE SCALE GENOMIC DNA]</scope>
    <source>
        <strain evidence="2 3">LMG 22550</strain>
    </source>
</reference>
<evidence type="ECO:0008006" key="4">
    <source>
        <dbReference type="Google" id="ProtNLM"/>
    </source>
</evidence>
<dbReference type="AlphaFoldDB" id="A0A4Q0PAF5"/>
<dbReference type="RefSeq" id="WP_128757118.1">
    <property type="nucleotide sequence ID" value="NZ_QOVM01000002.1"/>
</dbReference>
<gene>
    <name evidence="2" type="ORF">DSM00_1220</name>
</gene>
<dbReference type="Proteomes" id="UP000289238">
    <property type="component" value="Unassembled WGS sequence"/>
</dbReference>
<sequence>MKTIKISILSLIALIGLNSCSSDDDSTPEIINEEEVITTVEVVLTPTTGDVVTLKSIDLDGDGPNAPVLSISGPLQAGILYNGAITLKNETVSPAELINEEIEEESDEHQFFYQFSSNLDASVTYTDTENDYLSNGSTNPVGLTFSLQANAAASGSFTVTLIHEPNKDASGVAEGTLTNAGGERDVEQTFSITVE</sequence>
<keyword evidence="3" id="KW-1185">Reference proteome</keyword>
<feature type="chain" id="PRO_5020699010" description="Type 1 periplasmic binding fold superfamily protein" evidence="1">
    <location>
        <begin position="22"/>
        <end position="195"/>
    </location>
</feature>
<evidence type="ECO:0000256" key="1">
    <source>
        <dbReference type="SAM" id="SignalP"/>
    </source>
</evidence>
<comment type="caution">
    <text evidence="2">The sequence shown here is derived from an EMBL/GenBank/DDBJ whole genome shotgun (WGS) entry which is preliminary data.</text>
</comment>
<accession>A0A4Q0PAF5</accession>
<proteinExistence type="predicted"/>
<dbReference type="OrthoDB" id="713689at2"/>
<protein>
    <recommendedName>
        <fullName evidence="4">Type 1 periplasmic binding fold superfamily protein</fullName>
    </recommendedName>
</protein>
<keyword evidence="1" id="KW-0732">Signal</keyword>
<feature type="signal peptide" evidence="1">
    <location>
        <begin position="1"/>
        <end position="21"/>
    </location>
</feature>
<evidence type="ECO:0000313" key="2">
    <source>
        <dbReference type="EMBL" id="RXG23605.1"/>
    </source>
</evidence>